<comment type="caution">
    <text evidence="1">The sequence shown here is derived from an EMBL/GenBank/DDBJ whole genome shotgun (WGS) entry which is preliminary data.</text>
</comment>
<protein>
    <submittedName>
        <fullName evidence="1">Uncharacterized protein</fullName>
    </submittedName>
</protein>
<dbReference type="AlphaFoldDB" id="A0A8J2Q0Y4"/>
<sequence length="67" mass="7750">MNSFCLTPSTSTSTENTGCRNSVMRKEAESSYFCLYLLLKEFVGSKNFQQTSPKWIKFLLSRERAKK</sequence>
<organism evidence="1 2">
    <name type="scientific">Allacma fusca</name>
    <dbReference type="NCBI Taxonomy" id="39272"/>
    <lineage>
        <taxon>Eukaryota</taxon>
        <taxon>Metazoa</taxon>
        <taxon>Ecdysozoa</taxon>
        <taxon>Arthropoda</taxon>
        <taxon>Hexapoda</taxon>
        <taxon>Collembola</taxon>
        <taxon>Symphypleona</taxon>
        <taxon>Sminthuridae</taxon>
        <taxon>Allacma</taxon>
    </lineage>
</organism>
<dbReference type="EMBL" id="CAJVCH010551023">
    <property type="protein sequence ID" value="CAG7829336.1"/>
    <property type="molecule type" value="Genomic_DNA"/>
</dbReference>
<name>A0A8J2Q0Y4_9HEXA</name>
<accession>A0A8J2Q0Y4</accession>
<evidence type="ECO:0000313" key="2">
    <source>
        <dbReference type="Proteomes" id="UP000708208"/>
    </source>
</evidence>
<keyword evidence="2" id="KW-1185">Reference proteome</keyword>
<reference evidence="1" key="1">
    <citation type="submission" date="2021-06" db="EMBL/GenBank/DDBJ databases">
        <authorList>
            <person name="Hodson N. C."/>
            <person name="Mongue J. A."/>
            <person name="Jaron S. K."/>
        </authorList>
    </citation>
    <scope>NUCLEOTIDE SEQUENCE</scope>
</reference>
<proteinExistence type="predicted"/>
<evidence type="ECO:0000313" key="1">
    <source>
        <dbReference type="EMBL" id="CAG7829336.1"/>
    </source>
</evidence>
<dbReference type="Proteomes" id="UP000708208">
    <property type="component" value="Unassembled WGS sequence"/>
</dbReference>
<gene>
    <name evidence="1" type="ORF">AFUS01_LOCUS39204</name>
</gene>